<comment type="similarity">
    <text evidence="2">Belongs to the type III secretion exporter family.</text>
</comment>
<gene>
    <name evidence="9" type="ORF">MYMAC_002412</name>
</gene>
<dbReference type="EMBL" id="CP022203">
    <property type="protein sequence ID" value="ATB46807.1"/>
    <property type="molecule type" value="Genomic_DNA"/>
</dbReference>
<dbReference type="InterPro" id="IPR029025">
    <property type="entry name" value="T3SS_substrate_exporter_C"/>
</dbReference>
<name>A0A250JTJ3_9BACT</name>
<keyword evidence="3" id="KW-1003">Cell membrane</keyword>
<sequence>MSDESGEKTEEPSQKKLDDSRKKGQVWKSKDLSGVGVLLVGLGAVKGSWDMMETELMSLFTFSFDHLTNPVDLSVATGQLLYLGVRAVVLVSLPVLAGGAIVGGLMEYLQVGTLFTMDPLMPKMEKLNPIQGMKNLFNKKAIVELLKNLVKISVTAYVVYGVVRDAMPLVAETVRQDTRGIMAIMGELVTRVATRVALLFVLFGVFDVWWQRKSFMKDMMMTKEEVKKEYKQSEGDPHHKAKRKEMHQEIMEGAQMEAVREADVIVTNPDHVAVALKYDREKDGAPRVLARGIDFKAERIKAIAREQDVPTLRNVPLAHALLRVEVGQEVPEELYDAVAEVLNFVYGLKSGQPAPEGRA</sequence>
<dbReference type="GO" id="GO:0005886">
    <property type="term" value="C:plasma membrane"/>
    <property type="evidence" value="ECO:0007669"/>
    <property type="project" value="UniProtKB-SubCell"/>
</dbReference>
<dbReference type="AlphaFoldDB" id="A0A250JTJ3"/>
<dbReference type="PRINTS" id="PR00950">
    <property type="entry name" value="TYPE3IMSPROT"/>
</dbReference>
<dbReference type="Gene3D" id="3.40.1690.10">
    <property type="entry name" value="secretion proteins EscU"/>
    <property type="match status" value="1"/>
</dbReference>
<evidence type="ECO:0000256" key="6">
    <source>
        <dbReference type="ARBA" id="ARBA00023136"/>
    </source>
</evidence>
<keyword evidence="10" id="KW-1185">Reference proteome</keyword>
<keyword evidence="9" id="KW-0969">Cilium</keyword>
<keyword evidence="6 8" id="KW-0472">Membrane</keyword>
<feature type="region of interest" description="Disordered" evidence="7">
    <location>
        <begin position="1"/>
        <end position="22"/>
    </location>
</feature>
<dbReference type="OrthoDB" id="9807950at2"/>
<dbReference type="KEGG" id="mmas:MYMAC_002412"/>
<comment type="subcellular location">
    <subcellularLocation>
        <location evidence="1">Cell membrane</location>
        <topology evidence="1">Multi-pass membrane protein</topology>
    </subcellularLocation>
</comment>
<evidence type="ECO:0000256" key="2">
    <source>
        <dbReference type="ARBA" id="ARBA00010690"/>
    </source>
</evidence>
<dbReference type="RefSeq" id="WP_013939031.1">
    <property type="nucleotide sequence ID" value="NZ_CP022203.1"/>
</dbReference>
<accession>A0A250JTJ3</accession>
<dbReference type="Proteomes" id="UP000217343">
    <property type="component" value="Chromosome"/>
</dbReference>
<evidence type="ECO:0000256" key="4">
    <source>
        <dbReference type="ARBA" id="ARBA00022692"/>
    </source>
</evidence>
<feature type="transmembrane region" description="Helical" evidence="8">
    <location>
        <begin position="80"/>
        <end position="105"/>
    </location>
</feature>
<evidence type="ECO:0000313" key="10">
    <source>
        <dbReference type="Proteomes" id="UP000217343"/>
    </source>
</evidence>
<reference evidence="9 10" key="1">
    <citation type="submission" date="2017-06" db="EMBL/GenBank/DDBJ databases">
        <title>Sequencing and comparative analysis of myxobacterial genomes.</title>
        <authorList>
            <person name="Rupp O."/>
            <person name="Goesmann A."/>
            <person name="Sogaard-Andersen L."/>
        </authorList>
    </citation>
    <scope>NUCLEOTIDE SEQUENCE [LARGE SCALE GENOMIC DNA]</scope>
    <source>
        <strain evidence="9 10">DSM 14697</strain>
    </source>
</reference>
<dbReference type="SUPFAM" id="SSF160544">
    <property type="entry name" value="EscU C-terminal domain-like"/>
    <property type="match status" value="1"/>
</dbReference>
<evidence type="ECO:0000256" key="8">
    <source>
        <dbReference type="SAM" id="Phobius"/>
    </source>
</evidence>
<feature type="transmembrane region" description="Helical" evidence="8">
    <location>
        <begin position="192"/>
        <end position="210"/>
    </location>
</feature>
<organism evidence="9 10">
    <name type="scientific">Corallococcus macrosporus DSM 14697</name>
    <dbReference type="NCBI Taxonomy" id="1189310"/>
    <lineage>
        <taxon>Bacteria</taxon>
        <taxon>Pseudomonadati</taxon>
        <taxon>Myxococcota</taxon>
        <taxon>Myxococcia</taxon>
        <taxon>Myxococcales</taxon>
        <taxon>Cystobacterineae</taxon>
        <taxon>Myxococcaceae</taxon>
        <taxon>Corallococcus</taxon>
    </lineage>
</organism>
<keyword evidence="4 8" id="KW-0812">Transmembrane</keyword>
<dbReference type="PANTHER" id="PTHR30531:SF12">
    <property type="entry name" value="FLAGELLAR BIOSYNTHETIC PROTEIN FLHB"/>
    <property type="match status" value="1"/>
</dbReference>
<evidence type="ECO:0000256" key="3">
    <source>
        <dbReference type="ARBA" id="ARBA00022475"/>
    </source>
</evidence>
<evidence type="ECO:0000256" key="5">
    <source>
        <dbReference type="ARBA" id="ARBA00022989"/>
    </source>
</evidence>
<dbReference type="PANTHER" id="PTHR30531">
    <property type="entry name" value="FLAGELLAR BIOSYNTHETIC PROTEIN FLHB"/>
    <property type="match status" value="1"/>
</dbReference>
<dbReference type="NCBIfam" id="TIGR01404">
    <property type="entry name" value="FlhB_rel_III"/>
    <property type="match status" value="1"/>
</dbReference>
<keyword evidence="5 8" id="KW-1133">Transmembrane helix</keyword>
<dbReference type="GO" id="GO:0009306">
    <property type="term" value="P:protein secretion"/>
    <property type="evidence" value="ECO:0007669"/>
    <property type="project" value="InterPro"/>
</dbReference>
<evidence type="ECO:0000256" key="1">
    <source>
        <dbReference type="ARBA" id="ARBA00004651"/>
    </source>
</evidence>
<dbReference type="InterPro" id="IPR006135">
    <property type="entry name" value="T3SS_substrate_exporter"/>
</dbReference>
<evidence type="ECO:0000313" key="9">
    <source>
        <dbReference type="EMBL" id="ATB46807.1"/>
    </source>
</evidence>
<keyword evidence="9" id="KW-0282">Flagellum</keyword>
<evidence type="ECO:0000256" key="7">
    <source>
        <dbReference type="SAM" id="MobiDB-lite"/>
    </source>
</evidence>
<feature type="transmembrane region" description="Helical" evidence="8">
    <location>
        <begin position="145"/>
        <end position="163"/>
    </location>
</feature>
<dbReference type="InterPro" id="IPR006307">
    <property type="entry name" value="BsaZ-like"/>
</dbReference>
<protein>
    <submittedName>
        <fullName evidence="9">Flagellar biosynthesis protein FlhB</fullName>
    </submittedName>
</protein>
<dbReference type="Pfam" id="PF01312">
    <property type="entry name" value="Bac_export_2"/>
    <property type="match status" value="1"/>
</dbReference>
<proteinExistence type="inferred from homology"/>
<keyword evidence="9" id="KW-0966">Cell projection</keyword>